<name>A0A9E7IMT5_9CAUD</name>
<dbReference type="EMBL" id="ON526839">
    <property type="protein sequence ID" value="URG17661.1"/>
    <property type="molecule type" value="Genomic_DNA"/>
</dbReference>
<dbReference type="Proteomes" id="UP001056906">
    <property type="component" value="Segment"/>
</dbReference>
<evidence type="ECO:0000313" key="1">
    <source>
        <dbReference type="EMBL" id="URG17661.1"/>
    </source>
</evidence>
<reference evidence="1" key="1">
    <citation type="submission" date="2022-05" db="EMBL/GenBank/DDBJ databases">
        <title>A cocktail of three virulent phages controls multidrug-resistant Salmonella infection in poultry.</title>
        <authorList>
            <person name="Li Y."/>
            <person name="Lv P."/>
            <person name="Shi D."/>
            <person name="Zhao H."/>
            <person name="Yuan X."/>
            <person name="Jin X."/>
            <person name="Wang X."/>
        </authorList>
    </citation>
    <scope>NUCLEOTIDE SEQUENCE</scope>
</reference>
<protein>
    <submittedName>
        <fullName evidence="1">Uncharacterized protein</fullName>
    </submittedName>
</protein>
<proteinExistence type="predicted"/>
<gene>
    <name evidence="1" type="ORF">GRN51_450</name>
</gene>
<accession>A0A9E7IMT5</accession>
<keyword evidence="2" id="KW-1185">Reference proteome</keyword>
<evidence type="ECO:0000313" key="2">
    <source>
        <dbReference type="Proteomes" id="UP001056906"/>
    </source>
</evidence>
<organism evidence="1 2">
    <name type="scientific">Salmonella phage GRNsp51</name>
    <dbReference type="NCBI Taxonomy" id="2948587"/>
    <lineage>
        <taxon>Viruses</taxon>
        <taxon>Duplodnaviria</taxon>
        <taxon>Heunggongvirae</taxon>
        <taxon>Uroviricota</taxon>
        <taxon>Caudoviricetes</taxon>
        <taxon>Autographivirales</taxon>
        <taxon>Autosignataviridae</taxon>
        <taxon>Molineuxvirinae</taxon>
        <taxon>Zindervirus</taxon>
        <taxon>Zindervirus GRNsp51</taxon>
    </lineage>
</organism>
<sequence length="69" mass="8388">MFKHTIYTQCCNSVGIMRWWDESSVKCYNLNDDSTMYEVTLIKRYNHDTLLWILSEWKLAYEDVITEEI</sequence>